<keyword evidence="1" id="KW-0472">Membrane</keyword>
<sequence length="482" mass="52244">MSDQFEAPEVAKKSLGTGALIGLVLVIGILAGIGATWIRGTDSEHGPTYPSTWDPRVASLVAYVEEHRGLKFKHPVYVEFLSDKEFNAEVTVKDEAESGDARKRREQANGMVRALGVMSGGQDLLKLENKSQSGSVIGFYSYLDKKIRVRGDHLTPYTKVTLVHELTHVLQDQYFDLESTTKRLRDSKTVDDTAFTSIVEGDARRIENGYRKALSKADAAEVAKEEAKFAKNSDAGLKDVPEILQATDYAPYPLGNDVVDETFRKGGNDAVNKLFEKAPEHDIQIVEPWLLDENWKPTPVSEPKLATGEVEVDRGTFGVMWLYFLLTKGNSIGTALQTAGGDGGDLYVQYTKNGTSCMRTNFAGSSSAAAARIDAGLKRWAAAARTGATVTSRGSVVTLNTCDPGKTYKASGDHSFDALYVLTVRNVIVSAVESKGSVPTAFAVCYATAVVQAYTPEQLRAIDAGSLPLDHTKLQGLARSCE</sequence>
<dbReference type="AlphaFoldDB" id="A0A3G9J280"/>
<accession>A0A3G9J280</accession>
<evidence type="ECO:0000313" key="2">
    <source>
        <dbReference type="EMBL" id="BBH17099.1"/>
    </source>
</evidence>
<feature type="transmembrane region" description="Helical" evidence="1">
    <location>
        <begin position="20"/>
        <end position="38"/>
    </location>
</feature>
<evidence type="ECO:0008006" key="4">
    <source>
        <dbReference type="Google" id="ProtNLM"/>
    </source>
</evidence>
<evidence type="ECO:0000313" key="3">
    <source>
        <dbReference type="Proteomes" id="UP000271573"/>
    </source>
</evidence>
<gene>
    <name evidence="2" type="ORF">Back2_13860</name>
</gene>
<organism evidence="2 3">
    <name type="scientific">Nocardioides baekrokdamisoli</name>
    <dbReference type="NCBI Taxonomy" id="1804624"/>
    <lineage>
        <taxon>Bacteria</taxon>
        <taxon>Bacillati</taxon>
        <taxon>Actinomycetota</taxon>
        <taxon>Actinomycetes</taxon>
        <taxon>Propionibacteriales</taxon>
        <taxon>Nocardioidaceae</taxon>
        <taxon>Nocardioides</taxon>
    </lineage>
</organism>
<dbReference type="KEGG" id="nbe:Back2_13860"/>
<evidence type="ECO:0000256" key="1">
    <source>
        <dbReference type="SAM" id="Phobius"/>
    </source>
</evidence>
<proteinExistence type="predicted"/>
<keyword evidence="1" id="KW-1133">Transmembrane helix</keyword>
<dbReference type="OrthoDB" id="263516at2"/>
<dbReference type="EMBL" id="AP019307">
    <property type="protein sequence ID" value="BBH17099.1"/>
    <property type="molecule type" value="Genomic_DNA"/>
</dbReference>
<keyword evidence="3" id="KW-1185">Reference proteome</keyword>
<name>A0A3G9J280_9ACTN</name>
<keyword evidence="1" id="KW-0812">Transmembrane</keyword>
<protein>
    <recommendedName>
        <fullName evidence="4">DUF4157 domain-containing protein</fullName>
    </recommendedName>
</protein>
<dbReference type="RefSeq" id="WP_125567993.1">
    <property type="nucleotide sequence ID" value="NZ_AP019307.1"/>
</dbReference>
<dbReference type="Proteomes" id="UP000271573">
    <property type="component" value="Chromosome"/>
</dbReference>
<reference evidence="2 3" key="1">
    <citation type="submission" date="2018-11" db="EMBL/GenBank/DDBJ databases">
        <title>Complete genome sequence of Nocardioides baekrokdamisoli strain KCTC 39748.</title>
        <authorList>
            <person name="Kang S.W."/>
            <person name="Lee K.C."/>
            <person name="Kim K.K."/>
            <person name="Kim J.S."/>
            <person name="Kim D.S."/>
            <person name="Ko S.H."/>
            <person name="Yang S.H."/>
            <person name="Shin Y.K."/>
            <person name="Lee J.S."/>
        </authorList>
    </citation>
    <scope>NUCLEOTIDE SEQUENCE [LARGE SCALE GENOMIC DNA]</scope>
    <source>
        <strain evidence="2 3">KCTC 39748</strain>
    </source>
</reference>